<name>A0A8T9MYW6_9NEIS</name>
<dbReference type="HAMAP" id="MF_00299">
    <property type="entry name" value="KptA"/>
    <property type="match status" value="1"/>
</dbReference>
<dbReference type="GO" id="GO:0003950">
    <property type="term" value="F:NAD+ poly-ADP-ribosyltransferase activity"/>
    <property type="evidence" value="ECO:0007669"/>
    <property type="project" value="InterPro"/>
</dbReference>
<proteinExistence type="inferred from homology"/>
<dbReference type="SUPFAM" id="SSF56399">
    <property type="entry name" value="ADP-ribosylation"/>
    <property type="match status" value="1"/>
</dbReference>
<dbReference type="Gene3D" id="3.20.170.30">
    <property type="match status" value="1"/>
</dbReference>
<accession>A0A8T9MYW6</accession>
<dbReference type="InterPro" id="IPR042080">
    <property type="entry name" value="RNA_2'-PTrans_N"/>
</dbReference>
<dbReference type="PANTHER" id="PTHR12684:SF2">
    <property type="entry name" value="TRNA 2'-PHOSPHOTRANSFERASE 1"/>
    <property type="match status" value="1"/>
</dbReference>
<reference evidence="6" key="1">
    <citation type="journal article" date="2022" name="Res Sq">
        <title>Evolution of multicellular longitudinally dividing oral cavity symbionts (Neisseriaceae).</title>
        <authorList>
            <person name="Nyongesa S."/>
            <person name="Weber P."/>
            <person name="Bernet E."/>
            <person name="Pullido F."/>
            <person name="Nieckarz M."/>
            <person name="Delaby M."/>
            <person name="Nieves C."/>
            <person name="Viehboeck T."/>
            <person name="Krause N."/>
            <person name="Rivera-Millot A."/>
            <person name="Nakamura A."/>
            <person name="Vischer N."/>
            <person name="VanNieuwenhze M."/>
            <person name="Brun Y."/>
            <person name="Cava F."/>
            <person name="Bulgheresi S."/>
            <person name="Veyrier F."/>
        </authorList>
    </citation>
    <scope>NUCLEOTIDE SEQUENCE</scope>
    <source>
        <strain evidence="6">17694</strain>
    </source>
</reference>
<dbReference type="AlphaFoldDB" id="A0A8T9MYW6"/>
<keyword evidence="2 5" id="KW-0808">Transferase</keyword>
<evidence type="ECO:0000256" key="1">
    <source>
        <dbReference type="ARBA" id="ARBA00009836"/>
    </source>
</evidence>
<dbReference type="GO" id="GO:0000215">
    <property type="term" value="F:tRNA 2'-phosphotransferase activity"/>
    <property type="evidence" value="ECO:0007669"/>
    <property type="project" value="TreeGrafter"/>
</dbReference>
<keyword evidence="7" id="KW-1185">Reference proteome</keyword>
<evidence type="ECO:0000256" key="3">
    <source>
        <dbReference type="ARBA" id="ARBA00023027"/>
    </source>
</evidence>
<dbReference type="EC" id="2.7.1.-" evidence="5"/>
<gene>
    <name evidence="5" type="primary">kptA</name>
    <name evidence="6" type="ORF">LVJ77_07960</name>
</gene>
<dbReference type="InterPro" id="IPR022928">
    <property type="entry name" value="RNA_2'-PTrans_KptA"/>
</dbReference>
<dbReference type="PANTHER" id="PTHR12684">
    <property type="entry name" value="PUTATIVE PHOSPHOTRANSFERASE"/>
    <property type="match status" value="1"/>
</dbReference>
<dbReference type="RefSeq" id="WP_342663307.1">
    <property type="nucleotide sequence ID" value="NZ_CP091521.1"/>
</dbReference>
<evidence type="ECO:0000313" key="7">
    <source>
        <dbReference type="Proteomes" id="UP000831534"/>
    </source>
</evidence>
<evidence type="ECO:0000256" key="2">
    <source>
        <dbReference type="ARBA" id="ARBA00022679"/>
    </source>
</evidence>
<dbReference type="InterPro" id="IPR042081">
    <property type="entry name" value="RNA_2'-PTrans_C"/>
</dbReference>
<organism evidence="6 7">
    <name type="scientific">Conchiformibius kuhniae</name>
    <dbReference type="NCBI Taxonomy" id="211502"/>
    <lineage>
        <taxon>Bacteria</taxon>
        <taxon>Pseudomonadati</taxon>
        <taxon>Pseudomonadota</taxon>
        <taxon>Betaproteobacteria</taxon>
        <taxon>Neisseriales</taxon>
        <taxon>Neisseriaceae</taxon>
        <taxon>Conchiformibius</taxon>
    </lineage>
</organism>
<dbReference type="Gene3D" id="1.10.10.970">
    <property type="entry name" value="RNA 2'-phosphotransferase, Tpt1/KptA family, N-terminal domain"/>
    <property type="match status" value="1"/>
</dbReference>
<comment type="function">
    <text evidence="4 5">Removes the 2'-phosphate from RNA via an intermediate in which the phosphate is ADP-ribosylated by NAD followed by a presumed transesterification to release the RNA and generate ADP-ribose 1''-2''-cyclic phosphate (APPR&gt;P). May function as an ADP-ribosylase.</text>
</comment>
<sequence length="198" mass="21748">MPPLAKKARNVPDCAPDGQMMDDTQISKFLSYVLRHRPDSIGLTPDTQGWVQVADLLRLAAAHGRVFSEARLRGVVANNDKQRFTLQGGRIRAAQGHSAPQIAIAHRVCEPPPVLFHGTVARFLPAIRAQGLRAGTRHHVHLSDDYDMAVKVGQRRGKAVVLRVDAAAMRSAGYVFYRADNGVWLADGVPPDFLKDFP</sequence>
<evidence type="ECO:0000256" key="5">
    <source>
        <dbReference type="HAMAP-Rule" id="MF_00299"/>
    </source>
</evidence>
<evidence type="ECO:0000313" key="6">
    <source>
        <dbReference type="EMBL" id="UOP05678.2"/>
    </source>
</evidence>
<dbReference type="KEGG" id="ckh:LVJ77_07960"/>
<dbReference type="InterPro" id="IPR002745">
    <property type="entry name" value="Ptrans_KptA/Tpt1"/>
</dbReference>
<dbReference type="GO" id="GO:0006388">
    <property type="term" value="P:tRNA splicing, via endonucleolytic cleavage and ligation"/>
    <property type="evidence" value="ECO:0007669"/>
    <property type="project" value="UniProtKB-UniRule"/>
</dbReference>
<reference evidence="6" key="2">
    <citation type="submission" date="2024-09" db="EMBL/GenBank/DDBJ databases">
        <authorList>
            <person name="Veyrier F.J."/>
        </authorList>
    </citation>
    <scope>NUCLEOTIDE SEQUENCE</scope>
    <source>
        <strain evidence="6">17694</strain>
    </source>
</reference>
<protein>
    <recommendedName>
        <fullName evidence="5">Probable RNA 2'-phosphotransferase</fullName>
        <ecNumber evidence="5">2.7.1.-</ecNumber>
    </recommendedName>
</protein>
<dbReference type="EMBL" id="CP091521">
    <property type="protein sequence ID" value="UOP05678.2"/>
    <property type="molecule type" value="Genomic_DNA"/>
</dbReference>
<dbReference type="Pfam" id="PF01885">
    <property type="entry name" value="PTS_2-RNA"/>
    <property type="match status" value="1"/>
</dbReference>
<dbReference type="Proteomes" id="UP000831534">
    <property type="component" value="Chromosome"/>
</dbReference>
<evidence type="ECO:0000256" key="4">
    <source>
        <dbReference type="ARBA" id="ARBA00025212"/>
    </source>
</evidence>
<comment type="similarity">
    <text evidence="1 5">Belongs to the KptA/TPT1 family.</text>
</comment>
<keyword evidence="3 5" id="KW-0520">NAD</keyword>